<dbReference type="CDD" id="cd00146">
    <property type="entry name" value="PKD"/>
    <property type="match status" value="3"/>
</dbReference>
<evidence type="ECO:0000259" key="2">
    <source>
        <dbReference type="PROSITE" id="PS50093"/>
    </source>
</evidence>
<dbReference type="Pfam" id="PF13585">
    <property type="entry name" value="CHU_C"/>
    <property type="match status" value="1"/>
</dbReference>
<dbReference type="InterPro" id="IPR035986">
    <property type="entry name" value="PKD_dom_sf"/>
</dbReference>
<dbReference type="EMBL" id="CAJRAF010000002">
    <property type="protein sequence ID" value="CAG5007502.1"/>
    <property type="molecule type" value="Genomic_DNA"/>
</dbReference>
<feature type="domain" description="PKD" evidence="2">
    <location>
        <begin position="884"/>
        <end position="923"/>
    </location>
</feature>
<evidence type="ECO:0000256" key="1">
    <source>
        <dbReference type="SAM" id="SignalP"/>
    </source>
</evidence>
<feature type="signal peptide" evidence="1">
    <location>
        <begin position="1"/>
        <end position="19"/>
    </location>
</feature>
<dbReference type="InterPro" id="IPR013783">
    <property type="entry name" value="Ig-like_fold"/>
</dbReference>
<feature type="chain" id="PRO_5037846805" description="PKD domain-containing protein" evidence="1">
    <location>
        <begin position="20"/>
        <end position="1124"/>
    </location>
</feature>
<dbReference type="InterPro" id="IPR026341">
    <property type="entry name" value="T9SS_type_B"/>
</dbReference>
<evidence type="ECO:0000313" key="4">
    <source>
        <dbReference type="Proteomes" id="UP000680038"/>
    </source>
</evidence>
<dbReference type="InterPro" id="IPR022409">
    <property type="entry name" value="PKD/Chitinase_dom"/>
</dbReference>
<dbReference type="Proteomes" id="UP000680038">
    <property type="component" value="Unassembled WGS sequence"/>
</dbReference>
<dbReference type="AlphaFoldDB" id="A0A916JIN0"/>
<dbReference type="PROSITE" id="PS50093">
    <property type="entry name" value="PKD"/>
    <property type="match status" value="3"/>
</dbReference>
<feature type="domain" description="PKD" evidence="2">
    <location>
        <begin position="795"/>
        <end position="833"/>
    </location>
</feature>
<dbReference type="Pfam" id="PF19408">
    <property type="entry name" value="PKD_6"/>
    <property type="match status" value="1"/>
</dbReference>
<protein>
    <recommendedName>
        <fullName evidence="2">PKD domain-containing protein</fullName>
    </recommendedName>
</protein>
<dbReference type="InterPro" id="IPR045829">
    <property type="entry name" value="PKD_6"/>
</dbReference>
<proteinExistence type="predicted"/>
<dbReference type="SMART" id="SM00089">
    <property type="entry name" value="PKD"/>
    <property type="match status" value="6"/>
</dbReference>
<name>A0A916JIN0_9BACT</name>
<evidence type="ECO:0000313" key="3">
    <source>
        <dbReference type="EMBL" id="CAG5007502.1"/>
    </source>
</evidence>
<dbReference type="Pfam" id="PF18911">
    <property type="entry name" value="PKD_4"/>
    <property type="match status" value="2"/>
</dbReference>
<keyword evidence="1" id="KW-0732">Signal</keyword>
<dbReference type="Gene3D" id="2.60.40.10">
    <property type="entry name" value="Immunoglobulins"/>
    <property type="match status" value="7"/>
</dbReference>
<keyword evidence="4" id="KW-1185">Reference proteome</keyword>
<feature type="domain" description="PKD" evidence="2">
    <location>
        <begin position="607"/>
        <end position="689"/>
    </location>
</feature>
<dbReference type="NCBIfam" id="TIGR04131">
    <property type="entry name" value="Bac_Flav_CTERM"/>
    <property type="match status" value="1"/>
</dbReference>
<reference evidence="3" key="1">
    <citation type="submission" date="2021-04" db="EMBL/GenBank/DDBJ databases">
        <authorList>
            <person name="Rodrigo-Torres L."/>
            <person name="Arahal R. D."/>
            <person name="Lucena T."/>
        </authorList>
    </citation>
    <scope>NUCLEOTIDE SEQUENCE</scope>
    <source>
        <strain evidence="3">CECT 9275</strain>
    </source>
</reference>
<comment type="caution">
    <text evidence="3">The sequence shown here is derived from an EMBL/GenBank/DDBJ whole genome shotgun (WGS) entry which is preliminary data.</text>
</comment>
<dbReference type="RefSeq" id="WP_215240476.1">
    <property type="nucleotide sequence ID" value="NZ_CAJRAF010000002.1"/>
</dbReference>
<organism evidence="3 4">
    <name type="scientific">Dyadobacter helix</name>
    <dbReference type="NCBI Taxonomy" id="2822344"/>
    <lineage>
        <taxon>Bacteria</taxon>
        <taxon>Pseudomonadati</taxon>
        <taxon>Bacteroidota</taxon>
        <taxon>Cytophagia</taxon>
        <taxon>Cytophagales</taxon>
        <taxon>Spirosomataceae</taxon>
        <taxon>Dyadobacter</taxon>
    </lineage>
</organism>
<accession>A0A916JIN0</accession>
<dbReference type="InterPro" id="IPR000601">
    <property type="entry name" value="PKD_dom"/>
</dbReference>
<gene>
    <name evidence="3" type="ORF">DYBT9275_04060</name>
</gene>
<dbReference type="SUPFAM" id="SSF49299">
    <property type="entry name" value="PKD domain"/>
    <property type="match status" value="7"/>
</dbReference>
<sequence length="1124" mass="120453">MKPLYCLLFLIFLSLVTYAQERVDITTCEGTGTGIVCVAPGDSLYKLCVKVATGPCTDKNYTIDWGDGKIENIVLNSTLTLNHEYDLRNFVRNCSNGEFKVSIFVENKTCPNDNKGFRVTFNKKPEAKPTVPAACEGSSFNITNNSCPTSSDIKFLWEFSDGQTSTSTYPNVSFTDPNKTYHVKLTATSATCGSSTSELDFKMTKLPVADFKTTGLSVIDGDSVVCLSGGAVLTVDGTPSIDETGYQWQISGNFSYQDNTNSRSGIIKIKLNQAGTYTIRLVTTNSCGNSRPLVKTVKVISLPVLSLTPQPDVCEEIKYKISNPPTGATYTLNGQPLDPTQEATLPLSATPYIITASLSNACGTQMVADTFTVSAAQPVKIISFPRDTTLCVSTVAMPLNANIPGGVWSTQGVETQNGKSVFVPKTAGEYTISYTKGTGKCLTTDAVHVKVDGLQVTVTDQAICAGTQFIKLQGSPAGGKWTTSACSGCIRNDTLITASLSASPIVVTYEAGNQTGCKATADAKITIGQPKAGFEIAGGCTGSAFRPVNNSSGASAYTWLVNGNNVSSEARPSLNLPAGIQKITLIARSGNCSDTISKQVTITPPPSPVSFTPSETLGCAPLRTTFLINGTPDINAEYTWTFGNGSTFTGAAPPAQIFENNEKINRTYTVTLASKNGCGLETFSKEVVVRPFVQAEIGVDSTTIRCTPARMLFSNRSTGHDKAASRWIFGDGIIQQTGQDTLYHTFMAKDTAVTYQVQLEISSVCGLDTAKVEIKVFPNDVKALFTISKSIVCPGETIQFKDATVPKPTQWLWKFGDGSVSTLANPTHSFAQPEKEFKVTLTAYTTCGYDSTQLTVKTTTAPTGSFTDVPVACQGSEVQFVNKSDTSLGFVWDFGDGTPQDSTNYSPSHTYAVSGNYAASLYVFRGSQTCKVLAKKTAISVVSAPVAKFGFQGDSLFCAPGPVSILNLSENADSYQWSFSDGRTSDVKNPSLPFEEGLYSVKLIAGKGGVCRDSLERMAAFAVQHCQVDIPQAFTPNGDGVGDRYTLFGNGILKINSLRIRNRWGEMVFEAKNIPAGSQQPGESWDGNFGGKPAPADMYVYEAEVLYIDNRISDKLRGNIYLVR</sequence>